<organism evidence="5 6">
    <name type="scientific">Rhizobium meliloti (strain 1021)</name>
    <name type="common">Ensifer meliloti</name>
    <name type="synonym">Sinorhizobium meliloti</name>
    <dbReference type="NCBI Taxonomy" id="266834"/>
    <lineage>
        <taxon>Bacteria</taxon>
        <taxon>Pseudomonadati</taxon>
        <taxon>Pseudomonadota</taxon>
        <taxon>Alphaproteobacteria</taxon>
        <taxon>Hyphomicrobiales</taxon>
        <taxon>Rhizobiaceae</taxon>
        <taxon>Sinorhizobium/Ensifer group</taxon>
        <taxon>Sinorhizobium</taxon>
    </lineage>
</organism>
<sequence length="424" mass="46933">MKEWTETTLGQLCDDGGGEIKTGPFGSQLHQSDYSSDGTPVVMPKDILEGRLSEFSVARVGSEHVQRLAQHQLQSGDIVYGRRGDIGRCALITERETGWLCGTGCLRISLGQGAIEPKFLFYFLINPVTVSWIYNQAVGATMPNLNTGILRSITVRYPDILTQRRIAGILSAYDDLIEVNQRRIAILEDMARRLFDEWFVRFRYPGHEAVPLVETELGMVPVGWTPGTFRECVDVNPETLSPRKAPAHIHYIDIASVSVGRVDAVTTMKFSEAPGRARRVIRNGDVIWSTVRPNRRSHALLLDVASDTVASTGFAALRSRNSDWAWVYEATRTDAFVGFLVGRARGSAYPAVVGADFEDVPLIVPPLDLRSTFQIQVGPMHELASTLHRQNNKLRAARDLLLPKLISGEIDVSVAEETFAEAAE</sequence>
<dbReference type="SUPFAM" id="SSF116734">
    <property type="entry name" value="DNA methylase specificity domain"/>
    <property type="match status" value="2"/>
</dbReference>
<dbReference type="Proteomes" id="UP000001976">
    <property type="component" value="Chromosome"/>
</dbReference>
<feature type="domain" description="Type I restriction modification DNA specificity" evidence="4">
    <location>
        <begin position="1"/>
        <end position="188"/>
    </location>
</feature>
<dbReference type="InterPro" id="IPR044946">
    <property type="entry name" value="Restrct_endonuc_typeI_TRD_sf"/>
</dbReference>
<dbReference type="Pfam" id="PF01420">
    <property type="entry name" value="Methylase_S"/>
    <property type="match status" value="1"/>
</dbReference>
<evidence type="ECO:0000259" key="4">
    <source>
        <dbReference type="Pfam" id="PF01420"/>
    </source>
</evidence>
<dbReference type="InterPro" id="IPR000055">
    <property type="entry name" value="Restrct_endonuc_typeI_TRD"/>
</dbReference>
<dbReference type="PANTHER" id="PTHR30408:SF13">
    <property type="entry name" value="TYPE I RESTRICTION ENZYME HINDI SPECIFICITY SUBUNIT"/>
    <property type="match status" value="1"/>
</dbReference>
<dbReference type="KEGG" id="sme:SMc02295"/>
<keyword evidence="6" id="KW-1185">Reference proteome</keyword>
<evidence type="ECO:0000256" key="2">
    <source>
        <dbReference type="ARBA" id="ARBA00022747"/>
    </source>
</evidence>
<dbReference type="REBASE" id="5250">
    <property type="entry name" value="S.SmeORF2296P"/>
</dbReference>
<dbReference type="eggNOG" id="COG0732">
    <property type="taxonomic scope" value="Bacteria"/>
</dbReference>
<dbReference type="PATRIC" id="fig|266834.11.peg.1973"/>
<dbReference type="EnsemblBacteria" id="CAC45170">
    <property type="protein sequence ID" value="CAC45170"/>
    <property type="gene ID" value="SMc02295"/>
</dbReference>
<evidence type="ECO:0000256" key="1">
    <source>
        <dbReference type="ARBA" id="ARBA00010923"/>
    </source>
</evidence>
<dbReference type="AlphaFoldDB" id="Q92S34"/>
<dbReference type="HOGENOM" id="CLU_021095_2_3_5"/>
<evidence type="ECO:0000313" key="5">
    <source>
        <dbReference type="EMBL" id="CAC45170.1"/>
    </source>
</evidence>
<dbReference type="PANTHER" id="PTHR30408">
    <property type="entry name" value="TYPE-1 RESTRICTION ENZYME ECOKI SPECIFICITY PROTEIN"/>
    <property type="match status" value="1"/>
</dbReference>
<dbReference type="RefSeq" id="WP_010968693.1">
    <property type="nucleotide sequence ID" value="NC_003047.1"/>
</dbReference>
<accession>Q92S34</accession>
<reference evidence="5 6" key="1">
    <citation type="journal article" date="2001" name="Proc. Natl. Acad. Sci. U.S.A.">
        <title>Analysis of the chromosome sequence of the legume symbiont Sinorhizobium meliloti strain 1021.</title>
        <authorList>
            <person name="Capela D."/>
            <person name="Barloy-Hubler F."/>
            <person name="Gouzy J."/>
            <person name="Bothe G."/>
            <person name="Ampe F."/>
            <person name="Batut J."/>
            <person name="Boistard P."/>
            <person name="Becker A."/>
            <person name="Boutry M."/>
            <person name="Cadieu E."/>
            <person name="Dreano S."/>
            <person name="Gloux S."/>
            <person name="Godrie T."/>
            <person name="Goffeau A."/>
            <person name="Kahn D."/>
            <person name="Kiss E."/>
            <person name="Lelaure V."/>
            <person name="Masuy D."/>
            <person name="Pohl T."/>
            <person name="Portetelle D."/>
            <person name="Puehler A."/>
            <person name="Purnelle B."/>
            <person name="Ramsperger U."/>
            <person name="Renard C."/>
            <person name="Thebault P."/>
            <person name="Vandenbol M."/>
            <person name="Weidner S."/>
            <person name="Galibert F."/>
        </authorList>
    </citation>
    <scope>NUCLEOTIDE SEQUENCE [LARGE SCALE GENOMIC DNA]</scope>
    <source>
        <strain evidence="5 6">1021</strain>
    </source>
</reference>
<evidence type="ECO:0000256" key="3">
    <source>
        <dbReference type="ARBA" id="ARBA00023125"/>
    </source>
</evidence>
<comment type="similarity">
    <text evidence="1">Belongs to the type-I restriction system S methylase family.</text>
</comment>
<dbReference type="CDD" id="cd16961">
    <property type="entry name" value="RMtype1_S_TRD-CR_like"/>
    <property type="match status" value="1"/>
</dbReference>
<keyword evidence="3" id="KW-0238">DNA-binding</keyword>
<keyword evidence="2" id="KW-0680">Restriction system</keyword>
<reference evidence="6" key="2">
    <citation type="journal article" date="2001" name="Science">
        <title>The composite genome of the legume symbiont Sinorhizobium meliloti.</title>
        <authorList>
            <person name="Galibert F."/>
            <person name="Finan T.M."/>
            <person name="Long S.R."/>
            <person name="Puehler A."/>
            <person name="Abola P."/>
            <person name="Ampe F."/>
            <person name="Barloy-Hubler F."/>
            <person name="Barnett M.J."/>
            <person name="Becker A."/>
            <person name="Boistard P."/>
            <person name="Bothe G."/>
            <person name="Boutry M."/>
            <person name="Bowser L."/>
            <person name="Buhrmester J."/>
            <person name="Cadieu E."/>
            <person name="Capela D."/>
            <person name="Chain P."/>
            <person name="Cowie A."/>
            <person name="Davis R.W."/>
            <person name="Dreano S."/>
            <person name="Federspiel N.A."/>
            <person name="Fisher R.F."/>
            <person name="Gloux S."/>
            <person name="Godrie T."/>
            <person name="Goffeau A."/>
            <person name="Golding B."/>
            <person name="Gouzy J."/>
            <person name="Gurjal M."/>
            <person name="Hernandez-Lucas I."/>
            <person name="Hong A."/>
            <person name="Huizar L."/>
            <person name="Hyman R.W."/>
            <person name="Jones T."/>
            <person name="Kahn D."/>
            <person name="Kahn M.L."/>
            <person name="Kalman S."/>
            <person name="Keating D.H."/>
            <person name="Kiss E."/>
            <person name="Komp C."/>
            <person name="Lelaure V."/>
            <person name="Masuy D."/>
            <person name="Palm C."/>
            <person name="Peck M.C."/>
            <person name="Pohl T.M."/>
            <person name="Portetelle D."/>
            <person name="Purnelle B."/>
            <person name="Ramsperger U."/>
            <person name="Surzycki R."/>
            <person name="Thebault P."/>
            <person name="Vandenbol M."/>
            <person name="Vorhoelter F.J."/>
            <person name="Weidner S."/>
            <person name="Wells D.H."/>
            <person name="Wong K."/>
            <person name="Yeh K.-C."/>
            <person name="Batut J."/>
        </authorList>
    </citation>
    <scope>NUCLEOTIDE SEQUENCE [LARGE SCALE GENOMIC DNA]</scope>
    <source>
        <strain evidence="6">1021</strain>
    </source>
</reference>
<protein>
    <submittedName>
        <fullName evidence="5">Specificity protein S</fullName>
    </submittedName>
</protein>
<evidence type="ECO:0000313" key="6">
    <source>
        <dbReference type="Proteomes" id="UP000001976"/>
    </source>
</evidence>
<dbReference type="OrthoDB" id="164285at2"/>
<dbReference type="GO" id="GO:0009307">
    <property type="term" value="P:DNA restriction-modification system"/>
    <property type="evidence" value="ECO:0007669"/>
    <property type="project" value="UniProtKB-KW"/>
</dbReference>
<name>Q92S34_RHIME</name>
<dbReference type="GO" id="GO:0003677">
    <property type="term" value="F:DNA binding"/>
    <property type="evidence" value="ECO:0007669"/>
    <property type="project" value="UniProtKB-KW"/>
</dbReference>
<dbReference type="EMBL" id="AL591688">
    <property type="protein sequence ID" value="CAC45170.1"/>
    <property type="molecule type" value="Genomic_DNA"/>
</dbReference>
<proteinExistence type="inferred from homology"/>
<dbReference type="Gene3D" id="3.90.220.20">
    <property type="entry name" value="DNA methylase specificity domains"/>
    <property type="match status" value="2"/>
</dbReference>
<gene>
    <name evidence="5" type="primary">hsdS</name>
    <name evidence="5" type="ORF">SMc02295</name>
</gene>
<dbReference type="InterPro" id="IPR052021">
    <property type="entry name" value="Type-I_RS_S_subunit"/>
</dbReference>